<evidence type="ECO:0000313" key="2">
    <source>
        <dbReference type="Proteomes" id="UP001307889"/>
    </source>
</evidence>
<gene>
    <name evidence="1" type="ORF">NTJ_00184</name>
</gene>
<organism evidence="1 2">
    <name type="scientific">Nesidiocoris tenuis</name>
    <dbReference type="NCBI Taxonomy" id="355587"/>
    <lineage>
        <taxon>Eukaryota</taxon>
        <taxon>Metazoa</taxon>
        <taxon>Ecdysozoa</taxon>
        <taxon>Arthropoda</taxon>
        <taxon>Hexapoda</taxon>
        <taxon>Insecta</taxon>
        <taxon>Pterygota</taxon>
        <taxon>Neoptera</taxon>
        <taxon>Paraneoptera</taxon>
        <taxon>Hemiptera</taxon>
        <taxon>Heteroptera</taxon>
        <taxon>Panheteroptera</taxon>
        <taxon>Cimicomorpha</taxon>
        <taxon>Miridae</taxon>
        <taxon>Dicyphina</taxon>
        <taxon>Nesidiocoris</taxon>
    </lineage>
</organism>
<name>A0ABN7A813_9HEMI</name>
<protein>
    <submittedName>
        <fullName evidence="1">Uncharacterized protein</fullName>
    </submittedName>
</protein>
<dbReference type="Proteomes" id="UP001307889">
    <property type="component" value="Chromosome 1"/>
</dbReference>
<proteinExistence type="predicted"/>
<dbReference type="EMBL" id="AP028909">
    <property type="protein sequence ID" value="BES87379.1"/>
    <property type="molecule type" value="Genomic_DNA"/>
</dbReference>
<accession>A0ABN7A813</accession>
<sequence>MCYEAEVWGYQKSPKVDQAQIVCLRKIFGLHTTSPHYLIYMETGRRSLSTRTLQQHGNYVLKTLALQDERLPNIITKELCAGGGVGLRFGGRKWIGCRSTSTSLTGDRRSRKAGNKFQWPEQQRRKALGCRGRGGRFIMHTTRRFLSRVRPRDT</sequence>
<evidence type="ECO:0000313" key="1">
    <source>
        <dbReference type="EMBL" id="BES87379.1"/>
    </source>
</evidence>
<reference evidence="1 2" key="1">
    <citation type="submission" date="2023-09" db="EMBL/GenBank/DDBJ databases">
        <title>Nesidiocoris tenuis whole genome shotgun sequence.</title>
        <authorList>
            <person name="Shibata T."/>
            <person name="Shimoda M."/>
            <person name="Kobayashi T."/>
            <person name="Uehara T."/>
        </authorList>
    </citation>
    <scope>NUCLEOTIDE SEQUENCE [LARGE SCALE GENOMIC DNA]</scope>
    <source>
        <strain evidence="1 2">Japan</strain>
    </source>
</reference>
<keyword evidence="2" id="KW-1185">Reference proteome</keyword>